<keyword evidence="5 6" id="KW-0472">Membrane</keyword>
<evidence type="ECO:0000256" key="1">
    <source>
        <dbReference type="ARBA" id="ARBA00004651"/>
    </source>
</evidence>
<evidence type="ECO:0000256" key="3">
    <source>
        <dbReference type="ARBA" id="ARBA00022692"/>
    </source>
</evidence>
<comment type="caution">
    <text evidence="7">The sequence shown here is derived from an EMBL/GenBank/DDBJ whole genome shotgun (WGS) entry which is preliminary data.</text>
</comment>
<comment type="subcellular location">
    <subcellularLocation>
        <location evidence="1">Cell membrane</location>
        <topology evidence="1">Multi-pass membrane protein</topology>
    </subcellularLocation>
</comment>
<evidence type="ECO:0000313" key="8">
    <source>
        <dbReference type="Proteomes" id="UP000317180"/>
    </source>
</evidence>
<feature type="transmembrane region" description="Helical" evidence="6">
    <location>
        <begin position="55"/>
        <end position="76"/>
    </location>
</feature>
<reference evidence="7 8" key="1">
    <citation type="submission" date="2019-06" db="EMBL/GenBank/DDBJ databases">
        <title>Whole genome shotgun sequence of Brevibacillus agri NBRC 15538.</title>
        <authorList>
            <person name="Hosoyama A."/>
            <person name="Uohara A."/>
            <person name="Ohji S."/>
            <person name="Ichikawa N."/>
        </authorList>
    </citation>
    <scope>NUCLEOTIDE SEQUENCE [LARGE SCALE GENOMIC DNA]</scope>
    <source>
        <strain evidence="7 8">NBRC 15538</strain>
    </source>
</reference>
<dbReference type="Pfam" id="PF03606">
    <property type="entry name" value="DcuC"/>
    <property type="match status" value="2"/>
</dbReference>
<protein>
    <submittedName>
        <fullName evidence="7">Uncharacterized protein</fullName>
    </submittedName>
</protein>
<feature type="transmembrane region" description="Helical" evidence="6">
    <location>
        <begin position="24"/>
        <end position="43"/>
    </location>
</feature>
<feature type="transmembrane region" description="Helical" evidence="6">
    <location>
        <begin position="88"/>
        <end position="108"/>
    </location>
</feature>
<dbReference type="InterPro" id="IPR018385">
    <property type="entry name" value="C4_dicarb_anaerob_car-like"/>
</dbReference>
<organism evidence="7 8">
    <name type="scientific">Brevibacillus agri</name>
    <dbReference type="NCBI Taxonomy" id="51101"/>
    <lineage>
        <taxon>Bacteria</taxon>
        <taxon>Bacillati</taxon>
        <taxon>Bacillota</taxon>
        <taxon>Bacilli</taxon>
        <taxon>Bacillales</taxon>
        <taxon>Paenibacillaceae</taxon>
        <taxon>Brevibacillus</taxon>
    </lineage>
</organism>
<evidence type="ECO:0000256" key="2">
    <source>
        <dbReference type="ARBA" id="ARBA00022475"/>
    </source>
</evidence>
<keyword evidence="8" id="KW-1185">Reference proteome</keyword>
<gene>
    <name evidence="7" type="ORF">BAG01nite_34270</name>
</gene>
<sequence length="111" mass="12052">MAATGAIEALIVTLSRLLRNQEKWLIPIMMLFFAAGGSLMGMAEETIPILQFGDGISNIFIPTSGYFMAGLALAGIPWIRWMKWILPLILLQYAIAAVAVIGAHLIGYGPF</sequence>
<dbReference type="Proteomes" id="UP000317180">
    <property type="component" value="Unassembled WGS sequence"/>
</dbReference>
<evidence type="ECO:0000256" key="6">
    <source>
        <dbReference type="SAM" id="Phobius"/>
    </source>
</evidence>
<keyword evidence="4 6" id="KW-1133">Transmembrane helix</keyword>
<keyword evidence="3 6" id="KW-0812">Transmembrane</keyword>
<name>A0ABQ0SVD9_9BACL</name>
<dbReference type="EMBL" id="BJOD01000039">
    <property type="protein sequence ID" value="GED27325.1"/>
    <property type="molecule type" value="Genomic_DNA"/>
</dbReference>
<evidence type="ECO:0000313" key="7">
    <source>
        <dbReference type="EMBL" id="GED27325.1"/>
    </source>
</evidence>
<evidence type="ECO:0000256" key="4">
    <source>
        <dbReference type="ARBA" id="ARBA00022989"/>
    </source>
</evidence>
<accession>A0ABQ0SVD9</accession>
<dbReference type="GeneID" id="82813927"/>
<proteinExistence type="predicted"/>
<dbReference type="RefSeq" id="WP_052006602.1">
    <property type="nucleotide sequence ID" value="NZ_BJOD01000039.1"/>
</dbReference>
<evidence type="ECO:0000256" key="5">
    <source>
        <dbReference type="ARBA" id="ARBA00023136"/>
    </source>
</evidence>
<keyword evidence="2" id="KW-1003">Cell membrane</keyword>